<sequence length="125" mass="13327">MAQQMIGTALPGLRPCKRYIAKHDANGVSVYDDSPDQVFNGIPGGGGVARSYSVNSVPANLTNDQDVKAYRAKEGPTSYTRREIVNPEPGANLLVIDLAPGAVSAMHRTVSLDFSVCVQGEIDHE</sequence>
<gene>
    <name evidence="1" type="ORF">LTR77_000266</name>
</gene>
<dbReference type="AlphaFoldDB" id="A0AAV9PM72"/>
<proteinExistence type="predicted"/>
<evidence type="ECO:0000313" key="1">
    <source>
        <dbReference type="EMBL" id="KAK5175129.1"/>
    </source>
</evidence>
<protein>
    <submittedName>
        <fullName evidence="1">Uncharacterized protein</fullName>
    </submittedName>
</protein>
<dbReference type="InterPro" id="IPR014710">
    <property type="entry name" value="RmlC-like_jellyroll"/>
</dbReference>
<comment type="caution">
    <text evidence="1">The sequence shown here is derived from an EMBL/GenBank/DDBJ whole genome shotgun (WGS) entry which is preliminary data.</text>
</comment>
<accession>A0AAV9PM72</accession>
<dbReference type="GeneID" id="89921617"/>
<dbReference type="PANTHER" id="PTHR36156:SF2">
    <property type="entry name" value="CUPIN TYPE-2 DOMAIN-CONTAINING PROTEIN"/>
    <property type="match status" value="1"/>
</dbReference>
<reference evidence="1 2" key="1">
    <citation type="submission" date="2023-08" db="EMBL/GenBank/DDBJ databases">
        <title>Black Yeasts Isolated from many extreme environments.</title>
        <authorList>
            <person name="Coleine C."/>
            <person name="Stajich J.E."/>
            <person name="Selbmann L."/>
        </authorList>
    </citation>
    <scope>NUCLEOTIDE SEQUENCE [LARGE SCALE GENOMIC DNA]</scope>
    <source>
        <strain evidence="1 2">CCFEE 5935</strain>
    </source>
</reference>
<dbReference type="InterPro" id="IPR047142">
    <property type="entry name" value="OryJ/VirC-like"/>
</dbReference>
<dbReference type="RefSeq" id="XP_064663767.1">
    <property type="nucleotide sequence ID" value="XM_064797533.1"/>
</dbReference>
<keyword evidence="2" id="KW-1185">Reference proteome</keyword>
<evidence type="ECO:0000313" key="2">
    <source>
        <dbReference type="Proteomes" id="UP001337655"/>
    </source>
</evidence>
<dbReference type="EMBL" id="JAVRRT010000001">
    <property type="protein sequence ID" value="KAK5175129.1"/>
    <property type="molecule type" value="Genomic_DNA"/>
</dbReference>
<dbReference type="Gene3D" id="2.60.120.10">
    <property type="entry name" value="Jelly Rolls"/>
    <property type="match status" value="1"/>
</dbReference>
<dbReference type="Proteomes" id="UP001337655">
    <property type="component" value="Unassembled WGS sequence"/>
</dbReference>
<name>A0AAV9PM72_9PEZI</name>
<dbReference type="PANTHER" id="PTHR36156">
    <property type="entry name" value="SLR2101 PROTEIN"/>
    <property type="match status" value="1"/>
</dbReference>
<organism evidence="1 2">
    <name type="scientific">Saxophila tyrrhenica</name>
    <dbReference type="NCBI Taxonomy" id="1690608"/>
    <lineage>
        <taxon>Eukaryota</taxon>
        <taxon>Fungi</taxon>
        <taxon>Dikarya</taxon>
        <taxon>Ascomycota</taxon>
        <taxon>Pezizomycotina</taxon>
        <taxon>Dothideomycetes</taxon>
        <taxon>Dothideomycetidae</taxon>
        <taxon>Mycosphaerellales</taxon>
        <taxon>Extremaceae</taxon>
        <taxon>Saxophila</taxon>
    </lineage>
</organism>